<accession>C1D2T6</accession>
<keyword evidence="1" id="KW-0732">Signal</keyword>
<sequence length="164" mass="16408">MRFIKFAFAALALSAITTASAAAAGVSHTVTLSNDIVDTIAVTGDVSISITALNTAVPNSTAKLSYSTHNDTTAGTTNVTTRKVTVASSAALPDGVTGTVSFTPATGNGTTAGAVNVGVTTAANLVTAIPRFITQADAALNYSFTASKGFDGKVITVTYVLADE</sequence>
<name>C1D2T6_DEIDV</name>
<evidence type="ECO:0000313" key="2">
    <source>
        <dbReference type="EMBL" id="ACO47725.2"/>
    </source>
</evidence>
<organism evidence="2 3">
    <name type="scientific">Deinococcus deserti (strain DSM 17065 / CIP 109153 / LMG 22923 / VCD115)</name>
    <dbReference type="NCBI Taxonomy" id="546414"/>
    <lineage>
        <taxon>Bacteria</taxon>
        <taxon>Thermotogati</taxon>
        <taxon>Deinococcota</taxon>
        <taxon>Deinococci</taxon>
        <taxon>Deinococcales</taxon>
        <taxon>Deinococcaceae</taxon>
        <taxon>Deinococcus</taxon>
    </lineage>
</organism>
<reference evidence="2 3" key="1">
    <citation type="journal article" date="2009" name="PLoS Genet.">
        <title>Alliance of proteomics and genomics to unravel the specificities of Sahara bacterium Deinococcus deserti.</title>
        <authorList>
            <person name="de Groot A."/>
            <person name="Dulermo R."/>
            <person name="Ortet P."/>
            <person name="Blanchard L."/>
            <person name="Guerin P."/>
            <person name="Fernandez B."/>
            <person name="Vacherie B."/>
            <person name="Dossat C."/>
            <person name="Jolivet E."/>
            <person name="Siguier P."/>
            <person name="Chandler M."/>
            <person name="Barakat M."/>
            <person name="Dedieu A."/>
            <person name="Barbe V."/>
            <person name="Heulin T."/>
            <person name="Sommer S."/>
            <person name="Achouak W."/>
            <person name="Armengaud J."/>
        </authorList>
    </citation>
    <scope>NUCLEOTIDE SEQUENCE [LARGE SCALE GENOMIC DNA]</scope>
    <source>
        <strain evidence="3">DSM 17065 / CIP 109153 / LMG 22923 / VCD115</strain>
        <plasmid evidence="3">pDeide2</plasmid>
    </source>
</reference>
<keyword evidence="3" id="KW-1185">Reference proteome</keyword>
<geneLocation type="plasmid" evidence="3">
    <name>pDeide2</name>
</geneLocation>
<proteinExistence type="predicted"/>
<evidence type="ECO:0000313" key="3">
    <source>
        <dbReference type="Proteomes" id="UP000002208"/>
    </source>
</evidence>
<feature type="chain" id="PRO_5002908344" evidence="1">
    <location>
        <begin position="22"/>
        <end position="164"/>
    </location>
</feature>
<protein>
    <submittedName>
        <fullName evidence="2">Uncharacterized protein</fullName>
    </submittedName>
</protein>
<dbReference type="KEGG" id="ddr:Deide_2p00651"/>
<evidence type="ECO:0000256" key="1">
    <source>
        <dbReference type="SAM" id="SignalP"/>
    </source>
</evidence>
<dbReference type="AlphaFoldDB" id="C1D2T6"/>
<dbReference type="Proteomes" id="UP000002208">
    <property type="component" value="Plasmid 2"/>
</dbReference>
<keyword evidence="2" id="KW-0614">Plasmid</keyword>
<dbReference type="HOGENOM" id="CLU_1640990_0_0_0"/>
<gene>
    <name evidence="2" type="ordered locus">Deide_2p00651</name>
</gene>
<feature type="signal peptide" evidence="1">
    <location>
        <begin position="1"/>
        <end position="21"/>
    </location>
</feature>
<dbReference type="EMBL" id="CP001116">
    <property type="protein sequence ID" value="ACO47725.2"/>
    <property type="molecule type" value="Genomic_DNA"/>
</dbReference>
<dbReference type="RefSeq" id="WP_162485693.1">
    <property type="nucleotide sequence ID" value="NC_012529.1"/>
</dbReference>